<feature type="region of interest" description="Disordered" evidence="1">
    <location>
        <begin position="57"/>
        <end position="156"/>
    </location>
</feature>
<organism evidence="2">
    <name type="scientific">Cladocopium goreaui</name>
    <dbReference type="NCBI Taxonomy" id="2562237"/>
    <lineage>
        <taxon>Eukaryota</taxon>
        <taxon>Sar</taxon>
        <taxon>Alveolata</taxon>
        <taxon>Dinophyceae</taxon>
        <taxon>Suessiales</taxon>
        <taxon>Symbiodiniaceae</taxon>
        <taxon>Cladocopium</taxon>
    </lineage>
</organism>
<evidence type="ECO:0000256" key="1">
    <source>
        <dbReference type="SAM" id="MobiDB-lite"/>
    </source>
</evidence>
<feature type="compositionally biased region" description="Low complexity" evidence="1">
    <location>
        <begin position="231"/>
        <end position="245"/>
    </location>
</feature>
<evidence type="ECO:0000313" key="3">
    <source>
        <dbReference type="EMBL" id="CAL1152355.1"/>
    </source>
</evidence>
<feature type="compositionally biased region" description="Basic and acidic residues" evidence="1">
    <location>
        <begin position="76"/>
        <end position="90"/>
    </location>
</feature>
<comment type="caution">
    <text evidence="2">The sequence shown here is derived from an EMBL/GenBank/DDBJ whole genome shotgun (WGS) entry which is preliminary data.</text>
</comment>
<evidence type="ECO:0000313" key="2">
    <source>
        <dbReference type="EMBL" id="CAI3998980.1"/>
    </source>
</evidence>
<reference evidence="2" key="1">
    <citation type="submission" date="2022-10" db="EMBL/GenBank/DDBJ databases">
        <authorList>
            <person name="Chen Y."/>
            <person name="Dougan E. K."/>
            <person name="Chan C."/>
            <person name="Rhodes N."/>
            <person name="Thang M."/>
        </authorList>
    </citation>
    <scope>NUCLEOTIDE SEQUENCE</scope>
</reference>
<dbReference type="AlphaFoldDB" id="A0A9P1CWZ5"/>
<name>A0A9P1CWZ5_9DINO</name>
<sequence>MASASLILDSDEDNVDFADGGSHSEGALFQPISHTDKPRKDAEDTLPVWALAKPVGIQSDSQVADSQQEDLFGDPLDEKKEEKQHQKQQEKQTLQKQETLKRKKPFCDEDMPDPVTPPTRKSRAAPVTPDAAAADDCETVAPCVGDSADSDSDDLKDPQEIIKAKAADLIDDPKFKKGTVMGSLLPPSEEILKEIRKIRARDVSNTWHSKWVSKGTPRDAAGSGGSGDGGDPAAAAPVGHPVPDAEVPEEPKPLNLMSERFKFIGQYLKDHKGEPDKMKNANRAWMESEIRARILASRNGKVPVGNGHEGAPE</sequence>
<protein>
    <submittedName>
        <fullName evidence="2">Uncharacterized protein</fullName>
    </submittedName>
</protein>
<proteinExistence type="predicted"/>
<feature type="region of interest" description="Disordered" evidence="1">
    <location>
        <begin position="1"/>
        <end position="45"/>
    </location>
</feature>
<gene>
    <name evidence="2" type="ORF">C1SCF055_LOCUS25233</name>
</gene>
<reference evidence="3" key="2">
    <citation type="submission" date="2024-04" db="EMBL/GenBank/DDBJ databases">
        <authorList>
            <person name="Chen Y."/>
            <person name="Shah S."/>
            <person name="Dougan E. K."/>
            <person name="Thang M."/>
            <person name="Chan C."/>
        </authorList>
    </citation>
    <scope>NUCLEOTIDE SEQUENCE [LARGE SCALE GENOMIC DNA]</scope>
</reference>
<dbReference type="Proteomes" id="UP001152797">
    <property type="component" value="Unassembled WGS sequence"/>
</dbReference>
<feature type="compositionally biased region" description="Basic and acidic residues" evidence="1">
    <location>
        <begin position="34"/>
        <end position="43"/>
    </location>
</feature>
<accession>A0A9P1CWZ5</accession>
<dbReference type="EMBL" id="CAMXCT020002563">
    <property type="protein sequence ID" value="CAL1152355.1"/>
    <property type="molecule type" value="Genomic_DNA"/>
</dbReference>
<feature type="region of interest" description="Disordered" evidence="1">
    <location>
        <begin position="209"/>
        <end position="253"/>
    </location>
</feature>
<dbReference type="EMBL" id="CAMXCT010002563">
    <property type="protein sequence ID" value="CAI3998980.1"/>
    <property type="molecule type" value="Genomic_DNA"/>
</dbReference>
<evidence type="ECO:0000313" key="4">
    <source>
        <dbReference type="Proteomes" id="UP001152797"/>
    </source>
</evidence>
<keyword evidence="4" id="KW-1185">Reference proteome</keyword>
<dbReference type="EMBL" id="CAMXCT030002563">
    <property type="protein sequence ID" value="CAL4786292.1"/>
    <property type="molecule type" value="Genomic_DNA"/>
</dbReference>